<dbReference type="CDD" id="cd03214">
    <property type="entry name" value="ABC_Iron-Siderophores_B12_Hemin"/>
    <property type="match status" value="1"/>
</dbReference>
<keyword evidence="2" id="KW-0813">Transport</keyword>
<reference evidence="8 9" key="1">
    <citation type="submission" date="2019-03" db="EMBL/GenBank/DDBJ databases">
        <title>Genomic Encyclopedia of Type Strains, Phase IV (KMG-IV): sequencing the most valuable type-strain genomes for metagenomic binning, comparative biology and taxonomic classification.</title>
        <authorList>
            <person name="Goeker M."/>
        </authorList>
    </citation>
    <scope>NUCLEOTIDE SEQUENCE [LARGE SCALE GENOMIC DNA]</scope>
    <source>
        <strain evidence="8 9">DSM 103792</strain>
    </source>
</reference>
<keyword evidence="4 8" id="KW-0067">ATP-binding</keyword>
<feature type="domain" description="ABC transporter" evidence="7">
    <location>
        <begin position="4"/>
        <end position="238"/>
    </location>
</feature>
<evidence type="ECO:0000259" key="7">
    <source>
        <dbReference type="PROSITE" id="PS50893"/>
    </source>
</evidence>
<dbReference type="PROSITE" id="PS50893">
    <property type="entry name" value="ABC_TRANSPORTER_2"/>
    <property type="match status" value="1"/>
</dbReference>
<dbReference type="GO" id="GO:0005524">
    <property type="term" value="F:ATP binding"/>
    <property type="evidence" value="ECO:0007669"/>
    <property type="project" value="UniProtKB-KW"/>
</dbReference>
<dbReference type="InterPro" id="IPR003593">
    <property type="entry name" value="AAA+_ATPase"/>
</dbReference>
<dbReference type="FunFam" id="3.40.50.300:FF:000134">
    <property type="entry name" value="Iron-enterobactin ABC transporter ATP-binding protein"/>
    <property type="match status" value="1"/>
</dbReference>
<dbReference type="InterPro" id="IPR003439">
    <property type="entry name" value="ABC_transporter-like_ATP-bd"/>
</dbReference>
<protein>
    <submittedName>
        <fullName evidence="8">Iron complex transport system ATP-binding protein</fullName>
    </submittedName>
</protein>
<evidence type="ECO:0000256" key="6">
    <source>
        <dbReference type="ARBA" id="ARBA00037066"/>
    </source>
</evidence>
<evidence type="ECO:0000256" key="3">
    <source>
        <dbReference type="ARBA" id="ARBA00022741"/>
    </source>
</evidence>
<keyword evidence="3" id="KW-0547">Nucleotide-binding</keyword>
<dbReference type="GO" id="GO:0016887">
    <property type="term" value="F:ATP hydrolysis activity"/>
    <property type="evidence" value="ECO:0007669"/>
    <property type="project" value="InterPro"/>
</dbReference>
<evidence type="ECO:0000313" key="9">
    <source>
        <dbReference type="Proteomes" id="UP000295375"/>
    </source>
</evidence>
<dbReference type="Gene3D" id="3.40.50.300">
    <property type="entry name" value="P-loop containing nucleotide triphosphate hydrolases"/>
    <property type="match status" value="1"/>
</dbReference>
<organism evidence="8 9">
    <name type="scientific">Permianibacter aggregans</name>
    <dbReference type="NCBI Taxonomy" id="1510150"/>
    <lineage>
        <taxon>Bacteria</taxon>
        <taxon>Pseudomonadati</taxon>
        <taxon>Pseudomonadota</taxon>
        <taxon>Gammaproteobacteria</taxon>
        <taxon>Pseudomonadales</taxon>
        <taxon>Pseudomonadaceae</taxon>
        <taxon>Permianibacter</taxon>
    </lineage>
</organism>
<evidence type="ECO:0000256" key="4">
    <source>
        <dbReference type="ARBA" id="ARBA00022840"/>
    </source>
</evidence>
<dbReference type="PANTHER" id="PTHR42794:SF1">
    <property type="entry name" value="HEMIN IMPORT ATP-BINDING PROTEIN HMUV"/>
    <property type="match status" value="1"/>
</dbReference>
<dbReference type="InterPro" id="IPR027417">
    <property type="entry name" value="P-loop_NTPase"/>
</dbReference>
<sequence>MVKLIANNVSVAYRQQAVLHDVSLSVSGGELIGLLGPNGAGKSTLLNSLGGLQVFSEGDIRLNDQSLLDYSPRQRARLLSYLPQSAQAYWPMPVRELVRLGRLPHRQWRFRSEEDHRLVEQALHDTDLLALAERPFTELSGGEQMRVMLARMLATDAPLWLADEPVAMLDWFHQWQAMSVFQRHTWQGGAVMVALHDINLAAHFCTRLVLLKGGRVIADGSVEQVLTGERFADVYRMQVSILKHPAGLTVLPERML</sequence>
<dbReference type="PROSITE" id="PS00211">
    <property type="entry name" value="ABC_TRANSPORTER_1"/>
    <property type="match status" value="1"/>
</dbReference>
<gene>
    <name evidence="8" type="ORF">EV696_101333</name>
</gene>
<dbReference type="PANTHER" id="PTHR42794">
    <property type="entry name" value="HEMIN IMPORT ATP-BINDING PROTEIN HMUV"/>
    <property type="match status" value="1"/>
</dbReference>
<dbReference type="Pfam" id="PF00005">
    <property type="entry name" value="ABC_tran"/>
    <property type="match status" value="1"/>
</dbReference>
<dbReference type="Proteomes" id="UP000295375">
    <property type="component" value="Unassembled WGS sequence"/>
</dbReference>
<dbReference type="SUPFAM" id="SSF52540">
    <property type="entry name" value="P-loop containing nucleoside triphosphate hydrolases"/>
    <property type="match status" value="1"/>
</dbReference>
<accession>A0A4R6UZ11</accession>
<comment type="similarity">
    <text evidence="1">Belongs to the ABC transporter superfamily.</text>
</comment>
<keyword evidence="5" id="KW-1278">Translocase</keyword>
<comment type="caution">
    <text evidence="8">The sequence shown here is derived from an EMBL/GenBank/DDBJ whole genome shotgun (WGS) entry which is preliminary data.</text>
</comment>
<dbReference type="InterPro" id="IPR017871">
    <property type="entry name" value="ABC_transporter-like_CS"/>
</dbReference>
<evidence type="ECO:0000256" key="2">
    <source>
        <dbReference type="ARBA" id="ARBA00022448"/>
    </source>
</evidence>
<dbReference type="AlphaFoldDB" id="A0A4R6UZ11"/>
<keyword evidence="9" id="KW-1185">Reference proteome</keyword>
<proteinExistence type="inferred from homology"/>
<comment type="function">
    <text evidence="6">Part of the ABC transporter complex HmuTUV involved in hemin import. Responsible for energy coupling to the transport system.</text>
</comment>
<evidence type="ECO:0000256" key="5">
    <source>
        <dbReference type="ARBA" id="ARBA00022967"/>
    </source>
</evidence>
<name>A0A4R6UZ11_9GAMM</name>
<evidence type="ECO:0000313" key="8">
    <source>
        <dbReference type="EMBL" id="TDQ51359.1"/>
    </source>
</evidence>
<dbReference type="OrthoDB" id="5292475at2"/>
<dbReference type="RefSeq" id="WP_133587279.1">
    <property type="nucleotide sequence ID" value="NZ_CP037953.1"/>
</dbReference>
<dbReference type="EMBL" id="SNYM01000001">
    <property type="protein sequence ID" value="TDQ51359.1"/>
    <property type="molecule type" value="Genomic_DNA"/>
</dbReference>
<evidence type="ECO:0000256" key="1">
    <source>
        <dbReference type="ARBA" id="ARBA00005417"/>
    </source>
</evidence>
<dbReference type="SMART" id="SM00382">
    <property type="entry name" value="AAA"/>
    <property type="match status" value="1"/>
</dbReference>